<dbReference type="InterPro" id="IPR036237">
    <property type="entry name" value="Xyl_isomerase-like_sf"/>
</dbReference>
<organism evidence="2 3">
    <name type="scientific">Vineibacter terrae</name>
    <dbReference type="NCBI Taxonomy" id="2586908"/>
    <lineage>
        <taxon>Bacteria</taxon>
        <taxon>Pseudomonadati</taxon>
        <taxon>Pseudomonadota</taxon>
        <taxon>Alphaproteobacteria</taxon>
        <taxon>Hyphomicrobiales</taxon>
        <taxon>Vineibacter</taxon>
    </lineage>
</organism>
<reference evidence="2 3" key="1">
    <citation type="submission" date="2019-06" db="EMBL/GenBank/DDBJ databases">
        <title>New taxonomy in bacterial strain CC-CFT640, isolated from vineyard.</title>
        <authorList>
            <person name="Lin S.-Y."/>
            <person name="Tsai C.-F."/>
            <person name="Young C.-C."/>
        </authorList>
    </citation>
    <scope>NUCLEOTIDE SEQUENCE [LARGE SCALE GENOMIC DNA]</scope>
    <source>
        <strain evidence="2 3">CC-CFT640</strain>
    </source>
</reference>
<dbReference type="AlphaFoldDB" id="A0A5C8P8D0"/>
<dbReference type="InterPro" id="IPR013022">
    <property type="entry name" value="Xyl_isomerase-like_TIM-brl"/>
</dbReference>
<dbReference type="EMBL" id="VDUZ01000066">
    <property type="protein sequence ID" value="TXL70051.1"/>
    <property type="molecule type" value="Genomic_DNA"/>
</dbReference>
<dbReference type="Proteomes" id="UP000321638">
    <property type="component" value="Unassembled WGS sequence"/>
</dbReference>
<accession>A0A5C8P8D0</accession>
<protein>
    <submittedName>
        <fullName evidence="2">Sugar phosphate isomerase/epimerase</fullName>
    </submittedName>
</protein>
<dbReference type="Gene3D" id="3.20.20.150">
    <property type="entry name" value="Divalent-metal-dependent TIM barrel enzymes"/>
    <property type="match status" value="1"/>
</dbReference>
<keyword evidence="3" id="KW-1185">Reference proteome</keyword>
<proteinExistence type="predicted"/>
<gene>
    <name evidence="2" type="ORF">FHP25_36155</name>
</gene>
<dbReference type="InterPro" id="IPR050312">
    <property type="entry name" value="IolE/XylAMocC-like"/>
</dbReference>
<keyword evidence="2" id="KW-0413">Isomerase</keyword>
<feature type="domain" description="Xylose isomerase-like TIM barrel" evidence="1">
    <location>
        <begin position="52"/>
        <end position="292"/>
    </location>
</feature>
<dbReference type="RefSeq" id="WP_178134057.1">
    <property type="nucleotide sequence ID" value="NZ_VDUZ01000066.1"/>
</dbReference>
<name>A0A5C8P8D0_9HYPH</name>
<dbReference type="PANTHER" id="PTHR12110">
    <property type="entry name" value="HYDROXYPYRUVATE ISOMERASE"/>
    <property type="match status" value="1"/>
</dbReference>
<comment type="caution">
    <text evidence="2">The sequence shown here is derived from an EMBL/GenBank/DDBJ whole genome shotgun (WGS) entry which is preliminary data.</text>
</comment>
<sequence length="306" mass="33389">MADTPLEGIVRWASQHGFQCLEVAAHVMRGMMDDMDDLPAGADSGGYGGMGQLEIVGLTGERVSALKQLLAETGVGISAIAYYPNLLHPTMGPPAKECAFQVIDAAAMLGCNWTTQVGRDPRLDVADNLDLFEAVWPEVVDYAERKSVKIAIDNGPHLDMALAWPAGFNVATTPAVWRRIFEICPQRNFGLHLDTWHFVYQRIDPEYAIESFGDRIISVRASDGRWNQAVANEVGTVAVLPHLLVQQRVIGTGDLNLGNLFGALWRVGFNGDVIIEHREPSGTFRGAEGARKALVVGKRLIGPYLI</sequence>
<dbReference type="GO" id="GO:0016853">
    <property type="term" value="F:isomerase activity"/>
    <property type="evidence" value="ECO:0007669"/>
    <property type="project" value="UniProtKB-KW"/>
</dbReference>
<evidence type="ECO:0000259" key="1">
    <source>
        <dbReference type="Pfam" id="PF01261"/>
    </source>
</evidence>
<evidence type="ECO:0000313" key="3">
    <source>
        <dbReference type="Proteomes" id="UP000321638"/>
    </source>
</evidence>
<dbReference type="SUPFAM" id="SSF51658">
    <property type="entry name" value="Xylose isomerase-like"/>
    <property type="match status" value="1"/>
</dbReference>
<dbReference type="Pfam" id="PF01261">
    <property type="entry name" value="AP_endonuc_2"/>
    <property type="match status" value="1"/>
</dbReference>
<dbReference type="PANTHER" id="PTHR12110:SF21">
    <property type="entry name" value="XYLOSE ISOMERASE-LIKE TIM BARREL DOMAIN-CONTAINING PROTEIN"/>
    <property type="match status" value="1"/>
</dbReference>
<evidence type="ECO:0000313" key="2">
    <source>
        <dbReference type="EMBL" id="TXL70051.1"/>
    </source>
</evidence>